<evidence type="ECO:0000313" key="7">
    <source>
        <dbReference type="EMBL" id="MPM14729.1"/>
    </source>
</evidence>
<protein>
    <recommendedName>
        <fullName evidence="8">Transglycosylase associated protein</fullName>
    </recommendedName>
</protein>
<evidence type="ECO:0008006" key="8">
    <source>
        <dbReference type="Google" id="ProtNLM"/>
    </source>
</evidence>
<dbReference type="GO" id="GO:0005886">
    <property type="term" value="C:plasma membrane"/>
    <property type="evidence" value="ECO:0007669"/>
    <property type="project" value="UniProtKB-SubCell"/>
</dbReference>
<keyword evidence="4 6" id="KW-1133">Transmembrane helix</keyword>
<name>A0A644XF77_9ZZZZ</name>
<keyword evidence="2" id="KW-1003">Cell membrane</keyword>
<evidence type="ECO:0000256" key="5">
    <source>
        <dbReference type="ARBA" id="ARBA00023136"/>
    </source>
</evidence>
<dbReference type="EMBL" id="VSSQ01002328">
    <property type="protein sequence ID" value="MPM14729.1"/>
    <property type="molecule type" value="Genomic_DNA"/>
</dbReference>
<evidence type="ECO:0000256" key="6">
    <source>
        <dbReference type="SAM" id="Phobius"/>
    </source>
</evidence>
<reference evidence="7" key="1">
    <citation type="submission" date="2019-08" db="EMBL/GenBank/DDBJ databases">
        <authorList>
            <person name="Kucharzyk K."/>
            <person name="Murdoch R.W."/>
            <person name="Higgins S."/>
            <person name="Loffler F."/>
        </authorList>
    </citation>
    <scope>NUCLEOTIDE SEQUENCE</scope>
</reference>
<accession>A0A644XF77</accession>
<dbReference type="PANTHER" id="PTHR33884:SF3">
    <property type="entry name" value="UPF0410 PROTEIN YMGE"/>
    <property type="match status" value="1"/>
</dbReference>
<dbReference type="AlphaFoldDB" id="A0A644XF77"/>
<evidence type="ECO:0000256" key="1">
    <source>
        <dbReference type="ARBA" id="ARBA00004651"/>
    </source>
</evidence>
<evidence type="ECO:0000256" key="4">
    <source>
        <dbReference type="ARBA" id="ARBA00022989"/>
    </source>
</evidence>
<dbReference type="InterPro" id="IPR007341">
    <property type="entry name" value="Transgly_assoc"/>
</dbReference>
<feature type="transmembrane region" description="Helical" evidence="6">
    <location>
        <begin position="61"/>
        <end position="81"/>
    </location>
</feature>
<keyword evidence="3 6" id="KW-0812">Transmembrane</keyword>
<evidence type="ECO:0000256" key="2">
    <source>
        <dbReference type="ARBA" id="ARBA00022475"/>
    </source>
</evidence>
<comment type="subcellular location">
    <subcellularLocation>
        <location evidence="1">Cell membrane</location>
        <topology evidence="1">Multi-pass membrane protein</topology>
    </subcellularLocation>
</comment>
<dbReference type="Pfam" id="PF04226">
    <property type="entry name" value="Transgly_assoc"/>
    <property type="match status" value="1"/>
</dbReference>
<evidence type="ECO:0000256" key="3">
    <source>
        <dbReference type="ARBA" id="ARBA00022692"/>
    </source>
</evidence>
<dbReference type="PANTHER" id="PTHR33884">
    <property type="entry name" value="UPF0410 PROTEIN YMGE"/>
    <property type="match status" value="1"/>
</dbReference>
<comment type="caution">
    <text evidence="7">The sequence shown here is derived from an EMBL/GenBank/DDBJ whole genome shotgun (WGS) entry which is preliminary data.</text>
</comment>
<sequence length="87" mass="8974">MGIIGWIVIGALAGWIASIITGNNKRMSAGNNILVGIAGGFIGGLVMNLLGGAGITGFNLWSLLVAVIGAVILLWAFNAIMRRSVHK</sequence>
<proteinExistence type="predicted"/>
<feature type="transmembrane region" description="Helical" evidence="6">
    <location>
        <begin position="6"/>
        <end position="22"/>
    </location>
</feature>
<keyword evidence="5 6" id="KW-0472">Membrane</keyword>
<organism evidence="7">
    <name type="scientific">bioreactor metagenome</name>
    <dbReference type="NCBI Taxonomy" id="1076179"/>
    <lineage>
        <taxon>unclassified sequences</taxon>
        <taxon>metagenomes</taxon>
        <taxon>ecological metagenomes</taxon>
    </lineage>
</organism>
<feature type="transmembrane region" description="Helical" evidence="6">
    <location>
        <begin position="34"/>
        <end position="55"/>
    </location>
</feature>
<gene>
    <name evidence="7" type="ORF">SDC9_61093</name>
</gene>